<dbReference type="InterPro" id="IPR014717">
    <property type="entry name" value="Transl_elong_EF1B/ribsomal_bS6"/>
</dbReference>
<evidence type="ECO:0000256" key="2">
    <source>
        <dbReference type="SAM" id="Phobius"/>
    </source>
</evidence>
<dbReference type="AlphaFoldDB" id="A0A0G1FZX7"/>
<evidence type="ECO:0000313" key="4">
    <source>
        <dbReference type="Proteomes" id="UP000033980"/>
    </source>
</evidence>
<comment type="caution">
    <text evidence="3">The sequence shown here is derived from an EMBL/GenBank/DDBJ whole genome shotgun (WGS) entry which is preliminary data.</text>
</comment>
<dbReference type="Gene3D" id="3.30.70.60">
    <property type="match status" value="1"/>
</dbReference>
<keyword evidence="2" id="KW-0472">Membrane</keyword>
<name>A0A0G1FZX7_9BACT</name>
<keyword evidence="2" id="KW-0812">Transmembrane</keyword>
<accession>A0A0G1FZX7</accession>
<reference evidence="3 4" key="1">
    <citation type="journal article" date="2015" name="Nature">
        <title>rRNA introns, odd ribosomes, and small enigmatic genomes across a large radiation of phyla.</title>
        <authorList>
            <person name="Brown C.T."/>
            <person name="Hug L.A."/>
            <person name="Thomas B.C."/>
            <person name="Sharon I."/>
            <person name="Castelle C.J."/>
            <person name="Singh A."/>
            <person name="Wilkins M.J."/>
            <person name="Williams K.H."/>
            <person name="Banfield J.F."/>
        </authorList>
    </citation>
    <scope>NUCLEOTIDE SEQUENCE [LARGE SCALE GENOMIC DNA]</scope>
</reference>
<evidence type="ECO:0000313" key="3">
    <source>
        <dbReference type="EMBL" id="KKS92268.1"/>
    </source>
</evidence>
<dbReference type="Proteomes" id="UP000033980">
    <property type="component" value="Unassembled WGS sequence"/>
</dbReference>
<feature type="transmembrane region" description="Helical" evidence="2">
    <location>
        <begin position="31"/>
        <end position="50"/>
    </location>
</feature>
<organism evidence="3 4">
    <name type="scientific">Candidatus Collierbacteria bacterium GW2011_GWC2_43_12</name>
    <dbReference type="NCBI Taxonomy" id="1618390"/>
    <lineage>
        <taxon>Bacteria</taxon>
        <taxon>Candidatus Collieribacteriota</taxon>
    </lineage>
</organism>
<keyword evidence="1" id="KW-0175">Coiled coil</keyword>
<sequence>MALINNEKYSLYYQRINLIYQRPEVKASLEIILSVFMVTILILAAIRPTLTNVASLQKRIEDLESVNKKADNKIAQVFNAQNQLNTYQDRLRLFDDAVPDGFSYQSMAGRIELLARRRNLTVQTIQMPGVRLFGTGQAAGDWSTKLIKADATKIIKTDLTFTVTGEPRNVRGFLSEIENMDRVTILNTIVLSTETGPGGANVSLRATGQISFYFFDENET</sequence>
<dbReference type="EMBL" id="LCFK01000048">
    <property type="protein sequence ID" value="KKS92268.1"/>
    <property type="molecule type" value="Genomic_DNA"/>
</dbReference>
<evidence type="ECO:0000256" key="1">
    <source>
        <dbReference type="SAM" id="Coils"/>
    </source>
</evidence>
<keyword evidence="2" id="KW-1133">Transmembrane helix</keyword>
<proteinExistence type="predicted"/>
<gene>
    <name evidence="3" type="ORF">UV68_C0048G0003</name>
</gene>
<protein>
    <submittedName>
        <fullName evidence="3">Uncharacterized protein</fullName>
    </submittedName>
</protein>
<feature type="coiled-coil region" evidence="1">
    <location>
        <begin position="53"/>
        <end position="80"/>
    </location>
</feature>